<organism evidence="1 2">
    <name type="scientific">Deinococcus aetherius</name>
    <dbReference type="NCBI Taxonomy" id="200252"/>
    <lineage>
        <taxon>Bacteria</taxon>
        <taxon>Thermotogati</taxon>
        <taxon>Deinococcota</taxon>
        <taxon>Deinococci</taxon>
        <taxon>Deinococcales</taxon>
        <taxon>Deinococcaceae</taxon>
        <taxon>Deinococcus</taxon>
    </lineage>
</organism>
<protein>
    <submittedName>
        <fullName evidence="1">Uncharacterized protein</fullName>
    </submittedName>
</protein>
<sequence length="74" mass="7973">MLPGECFGDGSTFRFFALVRDGTAQDALKGRGTRFTDDPGMKAVLRRLDDKLITLLQPQGGSNLLRNGNSSLTG</sequence>
<proteinExistence type="predicted"/>
<evidence type="ECO:0000313" key="2">
    <source>
        <dbReference type="Proteomes" id="UP001064971"/>
    </source>
</evidence>
<dbReference type="Proteomes" id="UP001064971">
    <property type="component" value="Chromosome"/>
</dbReference>
<keyword evidence="2" id="KW-1185">Reference proteome</keyword>
<accession>A0ABN6RBM1</accession>
<evidence type="ECO:0000313" key="1">
    <source>
        <dbReference type="EMBL" id="BDP40757.1"/>
    </source>
</evidence>
<dbReference type="EMBL" id="AP026560">
    <property type="protein sequence ID" value="BDP40757.1"/>
    <property type="molecule type" value="Genomic_DNA"/>
</dbReference>
<gene>
    <name evidence="1" type="ORF">DAETH_07260</name>
</gene>
<reference evidence="1" key="1">
    <citation type="submission" date="2022-07" db="EMBL/GenBank/DDBJ databases">
        <title>Complete Genome Sequence of the Radioresistant Bacterium Deinococcus aetherius ST0316, Isolated from the Air Dust collected in Lower Stratosphere above Japan.</title>
        <authorList>
            <person name="Satoh K."/>
            <person name="Hagiwara K."/>
            <person name="Katsumata K."/>
            <person name="Kubo A."/>
            <person name="Yokobori S."/>
            <person name="Yamagishi A."/>
            <person name="Oono Y."/>
            <person name="Narumi I."/>
        </authorList>
    </citation>
    <scope>NUCLEOTIDE SEQUENCE</scope>
    <source>
        <strain evidence="1">ST0316</strain>
    </source>
</reference>
<name>A0ABN6RBM1_9DEIO</name>